<evidence type="ECO:0000259" key="5">
    <source>
        <dbReference type="Pfam" id="PF05157"/>
    </source>
</evidence>
<proteinExistence type="inferred from homology"/>
<evidence type="ECO:0000313" key="6">
    <source>
        <dbReference type="EMBL" id="OHA70250.1"/>
    </source>
</evidence>
<keyword evidence="2" id="KW-0547">Nucleotide-binding</keyword>
<dbReference type="Proteomes" id="UP000177078">
    <property type="component" value="Unassembled WGS sequence"/>
</dbReference>
<sequence>MKVEPQQLKAFLIDAGLVNDEKFEKILAKSKTSNKKIGDVLIAENVLSHEELVKLEAYILGIPFINLEKEVIRPEILKIIPEPIARNHNIVSFRKNGRDLEVAMLDPEDLRMIEFLKKTTNLRILPKLTTPESIRNVLNQYQQTLEAEFGEIIKQDAGAVEAIKDEMGVKEKDELLKAAEDLPIIRIVDTLLKHAILQRASDIHVEPSEKEVVVRYRIDGILHDAMVLPKQVDQGVVARIKVLANLKLDEHRLPQDGRFKIESEDYKYSVRVSVLPIFDGEKIVMRLLSETTKAINLEGLGLSGAFLEHTQDSLRRPVGIILVTGPTGSGKTTTLYSMMEILNSPGVNISTVEDPIEYRMPRINQTQVNAKIGLTFSAGLRSLVRQDPNVIMVGEIRDNETASLAINAALTGHLVLSTLHTNSAAGAIPRLIDMKVEPFLISSTLSLILAQRLVRKLCQERVKYTLSAAELKNIAKYIDPDRILKILKEEKIVKNADSWKDIVFYRPKPNKESPEGYQGRIGIFEVLRVTETIKELIVKQATSDQIQFQAIKEGMRTMVEDGFVKAAQGITSIEEVLRVIAE</sequence>
<evidence type="ECO:0000259" key="4">
    <source>
        <dbReference type="Pfam" id="PF00437"/>
    </source>
</evidence>
<name>A0A1G2RBM7_9BACT</name>
<dbReference type="CDD" id="cd01129">
    <property type="entry name" value="PulE-GspE-like"/>
    <property type="match status" value="1"/>
</dbReference>
<comment type="similarity">
    <text evidence="1">Belongs to the GSP E family.</text>
</comment>
<feature type="domain" description="Bacterial type II secretion system protein E" evidence="4">
    <location>
        <begin position="178"/>
        <end position="578"/>
    </location>
</feature>
<evidence type="ECO:0000313" key="7">
    <source>
        <dbReference type="Proteomes" id="UP000177078"/>
    </source>
</evidence>
<dbReference type="STRING" id="1802457.A3F15_01880"/>
<accession>A0A1G2RBM7</accession>
<dbReference type="SUPFAM" id="SSF160246">
    <property type="entry name" value="EspE N-terminal domain-like"/>
    <property type="match status" value="1"/>
</dbReference>
<dbReference type="Gene3D" id="3.30.300.160">
    <property type="entry name" value="Type II secretion system, protein E, N-terminal domain"/>
    <property type="match status" value="1"/>
</dbReference>
<gene>
    <name evidence="6" type="ORF">A3F15_01880</name>
</gene>
<evidence type="ECO:0000256" key="1">
    <source>
        <dbReference type="ARBA" id="ARBA00006611"/>
    </source>
</evidence>
<dbReference type="InterPro" id="IPR037257">
    <property type="entry name" value="T2SS_E_N_sf"/>
</dbReference>
<dbReference type="GO" id="GO:0016887">
    <property type="term" value="F:ATP hydrolysis activity"/>
    <property type="evidence" value="ECO:0007669"/>
    <property type="project" value="TreeGrafter"/>
</dbReference>
<dbReference type="Gene3D" id="3.40.50.300">
    <property type="entry name" value="P-loop containing nucleotide triphosphate hydrolases"/>
    <property type="match status" value="1"/>
</dbReference>
<dbReference type="PANTHER" id="PTHR30258:SF1">
    <property type="entry name" value="PROTEIN TRANSPORT PROTEIN HOFB HOMOLOG"/>
    <property type="match status" value="1"/>
</dbReference>
<dbReference type="Pfam" id="PF00437">
    <property type="entry name" value="T2SSE"/>
    <property type="match status" value="1"/>
</dbReference>
<reference evidence="6 7" key="1">
    <citation type="journal article" date="2016" name="Nat. Commun.">
        <title>Thousands of microbial genomes shed light on interconnected biogeochemical processes in an aquifer system.</title>
        <authorList>
            <person name="Anantharaman K."/>
            <person name="Brown C.T."/>
            <person name="Hug L.A."/>
            <person name="Sharon I."/>
            <person name="Castelle C.J."/>
            <person name="Probst A.J."/>
            <person name="Thomas B.C."/>
            <person name="Singh A."/>
            <person name="Wilkins M.J."/>
            <person name="Karaoz U."/>
            <person name="Brodie E.L."/>
            <person name="Williams K.H."/>
            <person name="Hubbard S.S."/>
            <person name="Banfield J.F."/>
        </authorList>
    </citation>
    <scope>NUCLEOTIDE SEQUENCE [LARGE SCALE GENOMIC DNA]</scope>
</reference>
<dbReference type="Gene3D" id="3.30.450.90">
    <property type="match status" value="1"/>
</dbReference>
<dbReference type="Pfam" id="PF05157">
    <property type="entry name" value="MshEN"/>
    <property type="match status" value="1"/>
</dbReference>
<keyword evidence="3" id="KW-0067">ATP-binding</keyword>
<evidence type="ECO:0008006" key="8">
    <source>
        <dbReference type="Google" id="ProtNLM"/>
    </source>
</evidence>
<evidence type="ECO:0000256" key="2">
    <source>
        <dbReference type="ARBA" id="ARBA00022741"/>
    </source>
</evidence>
<comment type="caution">
    <text evidence="6">The sequence shown here is derived from an EMBL/GenBank/DDBJ whole genome shotgun (WGS) entry which is preliminary data.</text>
</comment>
<dbReference type="InterPro" id="IPR001482">
    <property type="entry name" value="T2SS/T4SS_dom"/>
</dbReference>
<dbReference type="GO" id="GO:0005524">
    <property type="term" value="F:ATP binding"/>
    <property type="evidence" value="ECO:0007669"/>
    <property type="project" value="UniProtKB-KW"/>
</dbReference>
<dbReference type="PANTHER" id="PTHR30258">
    <property type="entry name" value="TYPE II SECRETION SYSTEM PROTEIN GSPE-RELATED"/>
    <property type="match status" value="1"/>
</dbReference>
<evidence type="ECO:0000256" key="3">
    <source>
        <dbReference type="ARBA" id="ARBA00022840"/>
    </source>
</evidence>
<dbReference type="GO" id="GO:0005886">
    <property type="term" value="C:plasma membrane"/>
    <property type="evidence" value="ECO:0007669"/>
    <property type="project" value="TreeGrafter"/>
</dbReference>
<protein>
    <recommendedName>
        <fullName evidence="8">AAA+ ATPase domain-containing protein</fullName>
    </recommendedName>
</protein>
<dbReference type="EMBL" id="MHUC01000034">
    <property type="protein sequence ID" value="OHA70250.1"/>
    <property type="molecule type" value="Genomic_DNA"/>
</dbReference>
<dbReference type="SUPFAM" id="SSF52540">
    <property type="entry name" value="P-loop containing nucleoside triphosphate hydrolases"/>
    <property type="match status" value="1"/>
</dbReference>
<feature type="domain" description="Type II secretion system protein GspE N-terminal" evidence="5">
    <location>
        <begin position="60"/>
        <end position="147"/>
    </location>
</feature>
<dbReference type="InterPro" id="IPR007831">
    <property type="entry name" value="T2SS_GspE_N"/>
</dbReference>
<organism evidence="6 7">
    <name type="scientific">Candidatus Wildermuthbacteria bacterium RIFCSPHIGHO2_12_FULL_40_12</name>
    <dbReference type="NCBI Taxonomy" id="1802457"/>
    <lineage>
        <taxon>Bacteria</taxon>
        <taxon>Candidatus Wildermuthiibacteriota</taxon>
    </lineage>
</organism>
<dbReference type="AlphaFoldDB" id="A0A1G2RBM7"/>
<dbReference type="InterPro" id="IPR027417">
    <property type="entry name" value="P-loop_NTPase"/>
</dbReference>